<dbReference type="GO" id="GO:0003676">
    <property type="term" value="F:nucleic acid binding"/>
    <property type="evidence" value="ECO:0007669"/>
    <property type="project" value="InterPro"/>
</dbReference>
<accession>A0A5D0CZ72</accession>
<feature type="domain" description="HRDC" evidence="1">
    <location>
        <begin position="104"/>
        <end position="184"/>
    </location>
</feature>
<protein>
    <submittedName>
        <fullName evidence="2">Helicase</fullName>
    </submittedName>
</protein>
<dbReference type="InterPro" id="IPR044876">
    <property type="entry name" value="HRDC_dom_sf"/>
</dbReference>
<keyword evidence="2" id="KW-0547">Nucleotide-binding</keyword>
<keyword evidence="2" id="KW-0067">ATP-binding</keyword>
<comment type="caution">
    <text evidence="2">The sequence shown here is derived from an EMBL/GenBank/DDBJ whole genome shotgun (WGS) entry which is preliminary data.</text>
</comment>
<dbReference type="AlphaFoldDB" id="A0A5D0CZ72"/>
<organism evidence="2 3">
    <name type="scientific">Paenibacillus faecis</name>
    <dbReference type="NCBI Taxonomy" id="862114"/>
    <lineage>
        <taxon>Bacteria</taxon>
        <taxon>Bacillati</taxon>
        <taxon>Bacillota</taxon>
        <taxon>Bacilli</taxon>
        <taxon>Bacillales</taxon>
        <taxon>Paenibacillaceae</taxon>
        <taxon>Paenibacillus</taxon>
    </lineage>
</organism>
<dbReference type="SUPFAM" id="SSF47819">
    <property type="entry name" value="HRDC-like"/>
    <property type="match status" value="1"/>
</dbReference>
<sequence length="336" mass="39033">MRIVFLNSLEKKDGGATAGDAQVWIGEEDGVWRMGWNESTGEEESETIWYEGGSWSEMLHIYRHRLVIKLGEGYRPVIEGIWDEREEFHGRGMAAQRLICYSELHENETLYNELCGWRRKKASAERKAPYLIASNRLLRLISVFRPHTVDELLQLPGVGENKAAEYGTELLALTAAQAGERPGEFPLDWVERDIDDDTFRSWMYRQKEAKFRMEMEKFSLRRQALEAMAQGGNLEGICERTGLERRDAVELLEQFEKDGYTTEALVQLELQDMPAEEKSSIWQAFEELGDAFLKPVLQRAYDQETIETANLDRLYERIRLLRLSYRRHKDQAQKAG</sequence>
<keyword evidence="2" id="KW-0378">Hydrolase</keyword>
<evidence type="ECO:0000313" key="2">
    <source>
        <dbReference type="EMBL" id="TYA15030.1"/>
    </source>
</evidence>
<dbReference type="SMART" id="SM00341">
    <property type="entry name" value="HRDC"/>
    <property type="match status" value="1"/>
</dbReference>
<dbReference type="InterPro" id="IPR002121">
    <property type="entry name" value="HRDC_dom"/>
</dbReference>
<dbReference type="InterPro" id="IPR010997">
    <property type="entry name" value="HRDC-like_sf"/>
</dbReference>
<evidence type="ECO:0000259" key="1">
    <source>
        <dbReference type="PROSITE" id="PS50967"/>
    </source>
</evidence>
<keyword evidence="3" id="KW-1185">Reference proteome</keyword>
<keyword evidence="2" id="KW-0347">Helicase</keyword>
<dbReference type="OrthoDB" id="26793at2"/>
<dbReference type="PROSITE" id="PS50967">
    <property type="entry name" value="HRDC"/>
    <property type="match status" value="1"/>
</dbReference>
<evidence type="ECO:0000313" key="3">
    <source>
        <dbReference type="Proteomes" id="UP000325218"/>
    </source>
</evidence>
<gene>
    <name evidence="2" type="ORF">FRY98_05040</name>
</gene>
<reference evidence="2 3" key="1">
    <citation type="submission" date="2019-08" db="EMBL/GenBank/DDBJ databases">
        <title>Genome sequencing of Paenibacillus faecis DSM 23593(T).</title>
        <authorList>
            <person name="Kook J.-K."/>
            <person name="Park S.-N."/>
            <person name="Lim Y.K."/>
        </authorList>
    </citation>
    <scope>NUCLEOTIDE SEQUENCE [LARGE SCALE GENOMIC DNA]</scope>
    <source>
        <strain evidence="2 3">DSM 23593</strain>
    </source>
</reference>
<dbReference type="RefSeq" id="WP_148450622.1">
    <property type="nucleotide sequence ID" value="NZ_VSDO01000001.1"/>
</dbReference>
<dbReference type="Proteomes" id="UP000325218">
    <property type="component" value="Unassembled WGS sequence"/>
</dbReference>
<dbReference type="EMBL" id="VSDO01000001">
    <property type="protein sequence ID" value="TYA15030.1"/>
    <property type="molecule type" value="Genomic_DNA"/>
</dbReference>
<dbReference type="GO" id="GO:0004386">
    <property type="term" value="F:helicase activity"/>
    <property type="evidence" value="ECO:0007669"/>
    <property type="project" value="UniProtKB-KW"/>
</dbReference>
<dbReference type="Gene3D" id="1.10.150.80">
    <property type="entry name" value="HRDC domain"/>
    <property type="match status" value="1"/>
</dbReference>
<proteinExistence type="predicted"/>
<name>A0A5D0CZ72_9BACL</name>
<dbReference type="GO" id="GO:0000166">
    <property type="term" value="F:nucleotide binding"/>
    <property type="evidence" value="ECO:0007669"/>
    <property type="project" value="InterPro"/>
</dbReference>
<dbReference type="Pfam" id="PF00570">
    <property type="entry name" value="HRDC"/>
    <property type="match status" value="1"/>
</dbReference>